<proteinExistence type="predicted"/>
<dbReference type="AlphaFoldDB" id="A0A0E1W2X2"/>
<protein>
    <submittedName>
        <fullName evidence="1">Putative lipoprotein</fullName>
    </submittedName>
</protein>
<gene>
    <name evidence="1" type="ORF">BURPS1710A_0149</name>
</gene>
<dbReference type="Proteomes" id="UP000001812">
    <property type="component" value="Chromosome I"/>
</dbReference>
<dbReference type="HOGENOM" id="CLU_156403_0_0_4"/>
<name>A0A0E1W2X2_BURPE</name>
<sequence>MATHKKSSRLASFRHRGAADAIGPAACAAANALSCRDTCLRSHAQAAAVSANRAARDGLSSRQSVAAAPNPRIVPAGAALSGRMRRRIACMREHAGAMPRPPAAAHASVPFVPSARFARFAPFAPSALPIRCFT</sequence>
<keyword evidence="1" id="KW-0449">Lipoprotein</keyword>
<reference evidence="2" key="1">
    <citation type="submission" date="2007-08" db="EMBL/GenBank/DDBJ databases">
        <title>Annotation of Burkholderia pseudomallei 1710a.</title>
        <authorList>
            <person name="Harkins D.M."/>
            <person name="DeShazer D."/>
            <person name="Woods D.E."/>
            <person name="Brinkac L.M."/>
            <person name="Brown K.A."/>
            <person name="Hung G.C."/>
            <person name="Tuanyok A."/>
            <person name="Zhang B."/>
            <person name="Nierman W.C."/>
        </authorList>
    </citation>
    <scope>NUCLEOTIDE SEQUENCE [LARGE SCALE GENOMIC DNA]</scope>
    <source>
        <strain evidence="2">1710a</strain>
    </source>
</reference>
<accession>A0A0E1W2X2</accession>
<evidence type="ECO:0000313" key="2">
    <source>
        <dbReference type="Proteomes" id="UP000001812"/>
    </source>
</evidence>
<organism evidence="1 2">
    <name type="scientific">Burkholderia pseudomallei 1710a</name>
    <dbReference type="NCBI Taxonomy" id="320371"/>
    <lineage>
        <taxon>Bacteria</taxon>
        <taxon>Pseudomonadati</taxon>
        <taxon>Pseudomonadota</taxon>
        <taxon>Betaproteobacteria</taxon>
        <taxon>Burkholderiales</taxon>
        <taxon>Burkholderiaceae</taxon>
        <taxon>Burkholderia</taxon>
        <taxon>pseudomallei group</taxon>
    </lineage>
</organism>
<reference evidence="1 2" key="2">
    <citation type="submission" date="2009-05" db="EMBL/GenBank/DDBJ databases">
        <authorList>
            <person name="Harkins D.M."/>
            <person name="DeShazer D."/>
            <person name="Woods D.E."/>
            <person name="Brinkac L.M."/>
            <person name="Brown K.A."/>
            <person name="Hung G.C."/>
            <person name="Tuanyok A."/>
            <person name="Zhang B."/>
            <person name="Nierman W.C."/>
        </authorList>
    </citation>
    <scope>NUCLEOTIDE SEQUENCE [LARGE SCALE GENOMIC DNA]</scope>
    <source>
        <strain evidence="1 2">1710a</strain>
    </source>
</reference>
<dbReference type="EMBL" id="CM000832">
    <property type="protein sequence ID" value="EET06641.1"/>
    <property type="molecule type" value="Genomic_DNA"/>
</dbReference>
<evidence type="ECO:0000313" key="1">
    <source>
        <dbReference type="EMBL" id="EET06641.1"/>
    </source>
</evidence>